<dbReference type="InterPro" id="IPR031803">
    <property type="entry name" value="BAT_GAF/HTH-assoc"/>
</dbReference>
<dbReference type="RefSeq" id="WP_247414746.1">
    <property type="nucleotide sequence ID" value="NZ_JALLGW010000001.1"/>
</dbReference>
<dbReference type="InterPro" id="IPR007050">
    <property type="entry name" value="HTH_bacterioopsin"/>
</dbReference>
<feature type="domain" description="HTH bat-type" evidence="3">
    <location>
        <begin position="156"/>
        <end position="207"/>
    </location>
</feature>
<protein>
    <submittedName>
        <fullName evidence="5">Helix-turn-helix domain-containing protein</fullName>
    </submittedName>
</protein>
<gene>
    <name evidence="5" type="ORF">ACFPYI_11030</name>
</gene>
<dbReference type="EMBL" id="JBHSQH010000001">
    <property type="protein sequence ID" value="MFC5971866.1"/>
    <property type="molecule type" value="Genomic_DNA"/>
</dbReference>
<sequence>MTVRVRLSLRSEEFELGRILSVESPAIISLQTVVPIEASLVPFVEVQSRNQESYQEAVVAHPSVERFVAIEATTKETLYALDWESTRDGFLDILRRSDASVLTASGTGRRWQFELRLRSHDGLSALAHRCEEVDMRVELLDVASNPGLGSTAQFGLTALQRETLVQAVKEGYYSIPREVSTQALADQLDISDQAVTERLRRAIRTLATNAFMLPDEDRQ</sequence>
<proteinExistence type="predicted"/>
<evidence type="ECO:0000313" key="5">
    <source>
        <dbReference type="EMBL" id="MFC5971866.1"/>
    </source>
</evidence>
<organism evidence="5 6">
    <name type="scientific">Halomarina salina</name>
    <dbReference type="NCBI Taxonomy" id="1872699"/>
    <lineage>
        <taxon>Archaea</taxon>
        <taxon>Methanobacteriati</taxon>
        <taxon>Methanobacteriota</taxon>
        <taxon>Stenosarchaea group</taxon>
        <taxon>Halobacteria</taxon>
        <taxon>Halobacteriales</taxon>
        <taxon>Natronomonadaceae</taxon>
        <taxon>Halomarina</taxon>
    </lineage>
</organism>
<dbReference type="PANTHER" id="PTHR34236">
    <property type="entry name" value="DIMETHYL SULFOXIDE REDUCTASE TRANSCRIPTIONAL ACTIVATOR"/>
    <property type="match status" value="1"/>
</dbReference>
<dbReference type="AlphaFoldDB" id="A0ABD5RN68"/>
<evidence type="ECO:0000313" key="6">
    <source>
        <dbReference type="Proteomes" id="UP001596099"/>
    </source>
</evidence>
<name>A0ABD5RN68_9EURY</name>
<keyword evidence="2" id="KW-0804">Transcription</keyword>
<dbReference type="Pfam" id="PF15915">
    <property type="entry name" value="BAT"/>
    <property type="match status" value="1"/>
</dbReference>
<reference evidence="5 6" key="1">
    <citation type="journal article" date="2019" name="Int. J. Syst. Evol. Microbiol.">
        <title>The Global Catalogue of Microorganisms (GCM) 10K type strain sequencing project: providing services to taxonomists for standard genome sequencing and annotation.</title>
        <authorList>
            <consortium name="The Broad Institute Genomics Platform"/>
            <consortium name="The Broad Institute Genome Sequencing Center for Infectious Disease"/>
            <person name="Wu L."/>
            <person name="Ma J."/>
        </authorList>
    </citation>
    <scope>NUCLEOTIDE SEQUENCE [LARGE SCALE GENOMIC DNA]</scope>
    <source>
        <strain evidence="5 6">CGMCC 1.12543</strain>
    </source>
</reference>
<dbReference type="PANTHER" id="PTHR34236:SF1">
    <property type="entry name" value="DIMETHYL SULFOXIDE REDUCTASE TRANSCRIPTIONAL ACTIVATOR"/>
    <property type="match status" value="1"/>
</dbReference>
<keyword evidence="1" id="KW-0805">Transcription regulation</keyword>
<feature type="domain" description="Bacterioopsin transcriptional activator GAF and HTH associated" evidence="4">
    <location>
        <begin position="3"/>
        <end position="140"/>
    </location>
</feature>
<evidence type="ECO:0000259" key="3">
    <source>
        <dbReference type="Pfam" id="PF04967"/>
    </source>
</evidence>
<comment type="caution">
    <text evidence="5">The sequence shown here is derived from an EMBL/GenBank/DDBJ whole genome shotgun (WGS) entry which is preliminary data.</text>
</comment>
<evidence type="ECO:0000259" key="4">
    <source>
        <dbReference type="Pfam" id="PF15915"/>
    </source>
</evidence>
<dbReference type="Proteomes" id="UP001596099">
    <property type="component" value="Unassembled WGS sequence"/>
</dbReference>
<evidence type="ECO:0000256" key="1">
    <source>
        <dbReference type="ARBA" id="ARBA00023015"/>
    </source>
</evidence>
<evidence type="ECO:0000256" key="2">
    <source>
        <dbReference type="ARBA" id="ARBA00023163"/>
    </source>
</evidence>
<keyword evidence="6" id="KW-1185">Reference proteome</keyword>
<accession>A0ABD5RN68</accession>
<dbReference type="Pfam" id="PF04967">
    <property type="entry name" value="HTH_10"/>
    <property type="match status" value="1"/>
</dbReference>